<feature type="transmembrane region" description="Helical" evidence="1">
    <location>
        <begin position="44"/>
        <end position="61"/>
    </location>
</feature>
<dbReference type="HAMAP" id="MF_02062">
    <property type="entry name" value="GltS"/>
    <property type="match status" value="1"/>
</dbReference>
<organism evidence="3 4">
    <name type="scientific">Comamonas testosteroni</name>
    <name type="common">Pseudomonas testosteroni</name>
    <dbReference type="NCBI Taxonomy" id="285"/>
    <lineage>
        <taxon>Bacteria</taxon>
        <taxon>Pseudomonadati</taxon>
        <taxon>Pseudomonadota</taxon>
        <taxon>Betaproteobacteria</taxon>
        <taxon>Burkholderiales</taxon>
        <taxon>Comamonadaceae</taxon>
        <taxon>Comamonas</taxon>
    </lineage>
</organism>
<dbReference type="AlphaFoldDB" id="A0A373FRN2"/>
<dbReference type="GO" id="GO:0015501">
    <property type="term" value="F:glutamate:sodium symporter activity"/>
    <property type="evidence" value="ECO:0007669"/>
    <property type="project" value="UniProtKB-UniRule"/>
</dbReference>
<comment type="function">
    <text evidence="1">Catalyzes the sodium-dependent transport of glutamate.</text>
</comment>
<protein>
    <recommendedName>
        <fullName evidence="1 2">Sodium/glutamate symporter</fullName>
    </recommendedName>
</protein>
<name>A0A373FRN2_COMTE</name>
<feature type="transmembrane region" description="Helical" evidence="1">
    <location>
        <begin position="171"/>
        <end position="189"/>
    </location>
</feature>
<reference evidence="3 4" key="1">
    <citation type="submission" date="2018-08" db="EMBL/GenBank/DDBJ databases">
        <title>Comamonas testosteroni strain SWCO2.</title>
        <authorList>
            <person name="Jiang N."/>
            <person name="Zhang X.Z."/>
        </authorList>
    </citation>
    <scope>NUCLEOTIDE SEQUENCE [LARGE SCALE GENOMIC DNA]</scope>
    <source>
        <strain evidence="3 4">SWCO2</strain>
    </source>
</reference>
<comment type="caution">
    <text evidence="3">The sequence shown here is derived from an EMBL/GenBank/DDBJ whole genome shotgun (WGS) entry which is preliminary data.</text>
</comment>
<comment type="similarity">
    <text evidence="1">Belongs to the glutamate:Na(+) symporter (ESS) (TC 2.A.27) family.</text>
</comment>
<dbReference type="OrthoDB" id="4921038at2"/>
<keyword evidence="1" id="KW-0997">Cell inner membrane</keyword>
<keyword evidence="1" id="KW-1133">Transmembrane helix</keyword>
<evidence type="ECO:0000313" key="4">
    <source>
        <dbReference type="Proteomes" id="UP000261948"/>
    </source>
</evidence>
<dbReference type="EMBL" id="QURR01000004">
    <property type="protein sequence ID" value="RGE46165.1"/>
    <property type="molecule type" value="Genomic_DNA"/>
</dbReference>
<dbReference type="Pfam" id="PF03616">
    <property type="entry name" value="Glt_symporter"/>
    <property type="match status" value="1"/>
</dbReference>
<dbReference type="GO" id="GO:0015813">
    <property type="term" value="P:L-glutamate transmembrane transport"/>
    <property type="evidence" value="ECO:0007669"/>
    <property type="project" value="UniProtKB-UniRule"/>
</dbReference>
<feature type="transmembrane region" description="Helical" evidence="1">
    <location>
        <begin position="347"/>
        <end position="369"/>
    </location>
</feature>
<dbReference type="GO" id="GO:0005886">
    <property type="term" value="C:plasma membrane"/>
    <property type="evidence" value="ECO:0007669"/>
    <property type="project" value="UniProtKB-SubCell"/>
</dbReference>
<evidence type="ECO:0000256" key="2">
    <source>
        <dbReference type="NCBIfam" id="TIGR00210"/>
    </source>
</evidence>
<evidence type="ECO:0000256" key="1">
    <source>
        <dbReference type="HAMAP-Rule" id="MF_02062"/>
    </source>
</evidence>
<keyword evidence="1" id="KW-0739">Sodium transport</keyword>
<keyword evidence="1" id="KW-0813">Transport</keyword>
<gene>
    <name evidence="1 3" type="primary">gltS</name>
    <name evidence="3" type="ORF">DZC30_05215</name>
</gene>
<sequence length="409" mass="43577">MTLPEILLIPPLNSFTLAIVLMFVGRSLGSKIRFVRDYSIPEPVVGGFLCAAVVGLLYWVLDIRIIFELPMLNTLLLYFFAAIGLNADMKTLRQGGKPLVILLVLAGVYIVLQNLLGMGVASLFGLDHRAGLMTGSISLTGGVGTTLAWAPVFANQLGIANAAELGMASNMVGMIAACVVGGPIASFLMRRNQMDGSHQSPLDVGVAAEVTESTLDYFGILRAWLWLNVALIAGDFITPVFEHLGLKLPAFVGCLMAGIVLRNTVGAWLLRDETRQSAQEHWKSMQAGLALISDLCLGLFLTMALMGLQLWVLQGSMAFVGTALALQILLAVAFSVLLVFRLMGRDYEAAVISAGFGGIALGSTATAIANMTAVTRQHGAAHRAFIVVPLVCGFFVDLVNALVIQTLIK</sequence>
<dbReference type="PANTHER" id="PTHR36178">
    <property type="entry name" value="SLR0625 PROTEIN"/>
    <property type="match status" value="1"/>
</dbReference>
<dbReference type="PANTHER" id="PTHR36178:SF1">
    <property type="entry name" value="SODIUM_GLUTAMATE SYMPORTER"/>
    <property type="match status" value="1"/>
</dbReference>
<feature type="transmembrane region" description="Helical" evidence="1">
    <location>
        <begin position="248"/>
        <end position="270"/>
    </location>
</feature>
<keyword evidence="1" id="KW-0029">Amino-acid transport</keyword>
<keyword evidence="1" id="KW-0915">Sodium</keyword>
<feature type="transmembrane region" description="Helical" evidence="1">
    <location>
        <begin position="318"/>
        <end position="340"/>
    </location>
</feature>
<comment type="subcellular location">
    <subcellularLocation>
        <location evidence="1">Cell inner membrane</location>
        <topology evidence="1">Multi-pass membrane protein</topology>
    </subcellularLocation>
</comment>
<feature type="transmembrane region" description="Helical" evidence="1">
    <location>
        <begin position="99"/>
        <end position="124"/>
    </location>
</feature>
<keyword evidence="1" id="KW-0406">Ion transport</keyword>
<keyword evidence="1" id="KW-0812">Transmembrane</keyword>
<feature type="transmembrane region" description="Helical" evidence="1">
    <location>
        <begin position="291"/>
        <end position="312"/>
    </location>
</feature>
<feature type="transmembrane region" description="Helical" evidence="1">
    <location>
        <begin position="67"/>
        <end position="87"/>
    </location>
</feature>
<dbReference type="InterPro" id="IPR004445">
    <property type="entry name" value="GltS"/>
</dbReference>
<keyword evidence="1" id="KW-0769">Symport</keyword>
<keyword evidence="1" id="KW-1003">Cell membrane</keyword>
<feature type="transmembrane region" description="Helical" evidence="1">
    <location>
        <begin position="6"/>
        <end position="24"/>
    </location>
</feature>
<proteinExistence type="inferred from homology"/>
<feature type="transmembrane region" description="Helical" evidence="1">
    <location>
        <begin position="381"/>
        <end position="404"/>
    </location>
</feature>
<accession>A0A373FRN2</accession>
<keyword evidence="4" id="KW-1185">Reference proteome</keyword>
<dbReference type="Proteomes" id="UP000261948">
    <property type="component" value="Unassembled WGS sequence"/>
</dbReference>
<evidence type="ECO:0000313" key="3">
    <source>
        <dbReference type="EMBL" id="RGE46165.1"/>
    </source>
</evidence>
<dbReference type="NCBIfam" id="TIGR00210">
    <property type="entry name" value="gltS"/>
    <property type="match status" value="1"/>
</dbReference>
<keyword evidence="1" id="KW-0472">Membrane</keyword>